<dbReference type="OrthoDB" id="9790916at2"/>
<keyword evidence="6" id="KW-0227">DNA damage</keyword>
<dbReference type="PANTHER" id="PTHR28511">
    <property type="entry name" value="ENDONUCLEASE V"/>
    <property type="match status" value="1"/>
</dbReference>
<dbReference type="Pfam" id="PF04493">
    <property type="entry name" value="Endonuclease_5"/>
    <property type="match status" value="1"/>
</dbReference>
<dbReference type="AlphaFoldDB" id="A0A011UWX6"/>
<accession>A0A011UWX6</accession>
<dbReference type="HAMAP" id="MF_00801">
    <property type="entry name" value="Endonuclease_5"/>
    <property type="match status" value="1"/>
</dbReference>
<organism evidence="7 8">
    <name type="scientific">Ruminococcus albus SY3</name>
    <dbReference type="NCBI Taxonomy" id="1341156"/>
    <lineage>
        <taxon>Bacteria</taxon>
        <taxon>Bacillati</taxon>
        <taxon>Bacillota</taxon>
        <taxon>Clostridia</taxon>
        <taxon>Eubacteriales</taxon>
        <taxon>Oscillospiraceae</taxon>
        <taxon>Ruminococcus</taxon>
    </lineage>
</organism>
<dbReference type="GO" id="GO:0006281">
    <property type="term" value="P:DNA repair"/>
    <property type="evidence" value="ECO:0007669"/>
    <property type="project" value="UniProtKB-UniRule"/>
</dbReference>
<dbReference type="Proteomes" id="UP000021369">
    <property type="component" value="Unassembled WGS sequence"/>
</dbReference>
<comment type="cofactor">
    <cofactor evidence="6">
        <name>Mg(2+)</name>
        <dbReference type="ChEBI" id="CHEBI:18420"/>
    </cofactor>
</comment>
<dbReference type="CDD" id="cd06559">
    <property type="entry name" value="Endonuclease_V"/>
    <property type="match status" value="1"/>
</dbReference>
<evidence type="ECO:0000256" key="1">
    <source>
        <dbReference type="ARBA" id="ARBA00004496"/>
    </source>
</evidence>
<name>A0A011UWX6_RUMAL</name>
<keyword evidence="2 6" id="KW-0963">Cytoplasm</keyword>
<comment type="subcellular location">
    <subcellularLocation>
        <location evidence="1 6">Cytoplasm</location>
    </subcellularLocation>
</comment>
<dbReference type="GO" id="GO:0016891">
    <property type="term" value="F:RNA endonuclease activity producing 5'-phosphomonoesters, hydrolytic mechanism"/>
    <property type="evidence" value="ECO:0007669"/>
    <property type="project" value="TreeGrafter"/>
</dbReference>
<comment type="similarity">
    <text evidence="6">Belongs to the endonuclease V family.</text>
</comment>
<gene>
    <name evidence="6" type="primary">nfi</name>
    <name evidence="7" type="ORF">RASY3_15285</name>
</gene>
<dbReference type="RefSeq" id="WP_155267827.1">
    <property type="nucleotide sequence ID" value="NZ_JEOB01000004.1"/>
</dbReference>
<evidence type="ECO:0000256" key="2">
    <source>
        <dbReference type="ARBA" id="ARBA00022490"/>
    </source>
</evidence>
<dbReference type="PANTHER" id="PTHR28511:SF1">
    <property type="entry name" value="ENDONUCLEASE V"/>
    <property type="match status" value="1"/>
</dbReference>
<evidence type="ECO:0000256" key="4">
    <source>
        <dbReference type="ARBA" id="ARBA00022759"/>
    </source>
</evidence>
<keyword evidence="4 6" id="KW-0255">Endonuclease</keyword>
<comment type="function">
    <text evidence="6">DNA repair enzyme involved in the repair of deaminated bases. Selectively cleaves double-stranded DNA at the second phosphodiester bond 3' to a deoxyinosine leaving behind the intact lesion on the nicked DNA.</text>
</comment>
<evidence type="ECO:0000256" key="3">
    <source>
        <dbReference type="ARBA" id="ARBA00022722"/>
    </source>
</evidence>
<reference evidence="7 8" key="1">
    <citation type="submission" date="2013-06" db="EMBL/GenBank/DDBJ databases">
        <title>Rumen cellulosomics: divergent fiber-degrading strategies revealed by comparative genome-wide analysis of six Ruminococcal strains.</title>
        <authorList>
            <person name="Dassa B."/>
            <person name="Borovok I."/>
            <person name="Lamed R."/>
            <person name="Flint H."/>
            <person name="Yeoman C.J."/>
            <person name="White B."/>
            <person name="Bayer E.A."/>
        </authorList>
    </citation>
    <scope>NUCLEOTIDE SEQUENCE [LARGE SCALE GENOMIC DNA]</scope>
    <source>
        <strain evidence="7 8">SY3</strain>
    </source>
</reference>
<keyword evidence="5 6" id="KW-0378">Hydrolase</keyword>
<dbReference type="GO" id="GO:0003727">
    <property type="term" value="F:single-stranded RNA binding"/>
    <property type="evidence" value="ECO:0007669"/>
    <property type="project" value="TreeGrafter"/>
</dbReference>
<dbReference type="GO" id="GO:0043737">
    <property type="term" value="F:deoxyribonuclease V activity"/>
    <property type="evidence" value="ECO:0007669"/>
    <property type="project" value="UniProtKB-UniRule"/>
</dbReference>
<feature type="binding site" evidence="6">
    <location>
        <position position="117"/>
    </location>
    <ligand>
        <name>Mg(2+)</name>
        <dbReference type="ChEBI" id="CHEBI:18420"/>
    </ligand>
</feature>
<keyword evidence="8" id="KW-1185">Reference proteome</keyword>
<sequence>MSEEINTEDMEQMQEKFRAVQEELGGKISRTDSFDINSIKTVAGIDLTYWKDENDKEQAVCCIVVIDYKTHEVIEKKHFGGKIDVPYMPGFLAFRELPLILETVKLLENIPDIYVFDGNGYLHPRHMGIASHASFYLERPTFGIAKTYFRADKKTDYTEPSPESGSFTDIVIGGEVYGRALRTHTGVRPVFVSVGNNISLDTACNIALDLTDKESHIPIPTRLADLETHVMREKLRSQN</sequence>
<feature type="binding site" evidence="6">
    <location>
        <position position="46"/>
    </location>
    <ligand>
        <name>Mg(2+)</name>
        <dbReference type="ChEBI" id="CHEBI:18420"/>
    </ligand>
</feature>
<dbReference type="InterPro" id="IPR007581">
    <property type="entry name" value="Endonuclease-V"/>
</dbReference>
<dbReference type="PATRIC" id="fig|1341156.4.peg.2651"/>
<evidence type="ECO:0000313" key="7">
    <source>
        <dbReference type="EMBL" id="EXM37712.1"/>
    </source>
</evidence>
<evidence type="ECO:0000256" key="5">
    <source>
        <dbReference type="ARBA" id="ARBA00022801"/>
    </source>
</evidence>
<keyword evidence="6" id="KW-0479">Metal-binding</keyword>
<protein>
    <recommendedName>
        <fullName evidence="6">Endonuclease V</fullName>
        <ecNumber evidence="6">3.1.21.7</ecNumber>
    </recommendedName>
    <alternativeName>
        <fullName evidence="6">Deoxyinosine 3'endonuclease</fullName>
    </alternativeName>
    <alternativeName>
        <fullName evidence="6">Deoxyribonuclease V</fullName>
        <shortName evidence="6">DNase V</shortName>
    </alternativeName>
</protein>
<evidence type="ECO:0000313" key="8">
    <source>
        <dbReference type="Proteomes" id="UP000021369"/>
    </source>
</evidence>
<dbReference type="EC" id="3.1.21.7" evidence="6"/>
<dbReference type="EMBL" id="JEOB01000004">
    <property type="protein sequence ID" value="EXM37712.1"/>
    <property type="molecule type" value="Genomic_DNA"/>
</dbReference>
<dbReference type="GO" id="GO:0005737">
    <property type="term" value="C:cytoplasm"/>
    <property type="evidence" value="ECO:0007669"/>
    <property type="project" value="UniProtKB-SubCell"/>
</dbReference>
<keyword evidence="6" id="KW-0234">DNA repair</keyword>
<keyword evidence="6" id="KW-0460">Magnesium</keyword>
<keyword evidence="3 6" id="KW-0540">Nuclease</keyword>
<dbReference type="Gene3D" id="3.30.2170.10">
    <property type="entry name" value="archaeoglobus fulgidus dsm 4304 superfamily"/>
    <property type="match status" value="1"/>
</dbReference>
<comment type="caution">
    <text evidence="7">The sequence shown here is derived from an EMBL/GenBank/DDBJ whole genome shotgun (WGS) entry which is preliminary data.</text>
</comment>
<feature type="site" description="Interaction with target DNA" evidence="6">
    <location>
        <position position="87"/>
    </location>
</feature>
<evidence type="ECO:0000256" key="6">
    <source>
        <dbReference type="HAMAP-Rule" id="MF_00801"/>
    </source>
</evidence>
<comment type="catalytic activity">
    <reaction evidence="6">
        <text>Endonucleolytic cleavage at apurinic or apyrimidinic sites to products with a 5'-phosphate.</text>
        <dbReference type="EC" id="3.1.21.7"/>
    </reaction>
</comment>
<dbReference type="GO" id="GO:0000287">
    <property type="term" value="F:magnesium ion binding"/>
    <property type="evidence" value="ECO:0007669"/>
    <property type="project" value="UniProtKB-UniRule"/>
</dbReference>
<proteinExistence type="inferred from homology"/>